<evidence type="ECO:0000313" key="1">
    <source>
        <dbReference type="EMBL" id="GBP32037.1"/>
    </source>
</evidence>
<dbReference type="Proteomes" id="UP000299102">
    <property type="component" value="Unassembled WGS sequence"/>
</dbReference>
<organism evidence="1 2">
    <name type="scientific">Eumeta variegata</name>
    <name type="common">Bagworm moth</name>
    <name type="synonym">Eumeta japonica</name>
    <dbReference type="NCBI Taxonomy" id="151549"/>
    <lineage>
        <taxon>Eukaryota</taxon>
        <taxon>Metazoa</taxon>
        <taxon>Ecdysozoa</taxon>
        <taxon>Arthropoda</taxon>
        <taxon>Hexapoda</taxon>
        <taxon>Insecta</taxon>
        <taxon>Pterygota</taxon>
        <taxon>Neoptera</taxon>
        <taxon>Endopterygota</taxon>
        <taxon>Lepidoptera</taxon>
        <taxon>Glossata</taxon>
        <taxon>Ditrysia</taxon>
        <taxon>Tineoidea</taxon>
        <taxon>Psychidae</taxon>
        <taxon>Oiketicinae</taxon>
        <taxon>Eumeta</taxon>
    </lineage>
</organism>
<evidence type="ECO:0000313" key="2">
    <source>
        <dbReference type="Proteomes" id="UP000299102"/>
    </source>
</evidence>
<dbReference type="EMBL" id="BGZK01000254">
    <property type="protein sequence ID" value="GBP32037.1"/>
    <property type="molecule type" value="Genomic_DNA"/>
</dbReference>
<comment type="caution">
    <text evidence="1">The sequence shown here is derived from an EMBL/GenBank/DDBJ whole genome shotgun (WGS) entry which is preliminary data.</text>
</comment>
<gene>
    <name evidence="1" type="ORF">EVAR_21071_1</name>
</gene>
<protein>
    <submittedName>
        <fullName evidence="1">Uncharacterized protein</fullName>
    </submittedName>
</protein>
<accession>A0A4C1V183</accession>
<dbReference type="AlphaFoldDB" id="A0A4C1V183"/>
<proteinExistence type="predicted"/>
<name>A0A4C1V183_EUMVA</name>
<sequence length="127" mass="14740">MGPFSRFLSISLNPLHKGLKIAISVQRLWLAGCRRRISKRGRDVAENTLAGNKVRLHHWTRLLFMRLQHASGRRRTRFRTTHNTTRNDIRIAKNDLNVFSPRGEGEVKNAYSTPARPCTWVVWAKTH</sequence>
<keyword evidence="2" id="KW-1185">Reference proteome</keyword>
<reference evidence="1 2" key="1">
    <citation type="journal article" date="2019" name="Commun. Biol.">
        <title>The bagworm genome reveals a unique fibroin gene that provides high tensile strength.</title>
        <authorList>
            <person name="Kono N."/>
            <person name="Nakamura H."/>
            <person name="Ohtoshi R."/>
            <person name="Tomita M."/>
            <person name="Numata K."/>
            <person name="Arakawa K."/>
        </authorList>
    </citation>
    <scope>NUCLEOTIDE SEQUENCE [LARGE SCALE GENOMIC DNA]</scope>
</reference>